<evidence type="ECO:0000259" key="9">
    <source>
        <dbReference type="PROSITE" id="PS50157"/>
    </source>
</evidence>
<dbReference type="GO" id="GO:0000978">
    <property type="term" value="F:RNA polymerase II cis-regulatory region sequence-specific DNA binding"/>
    <property type="evidence" value="ECO:0007669"/>
    <property type="project" value="TreeGrafter"/>
</dbReference>
<feature type="region of interest" description="Disordered" evidence="8">
    <location>
        <begin position="119"/>
        <end position="150"/>
    </location>
</feature>
<dbReference type="GO" id="GO:0000981">
    <property type="term" value="F:DNA-binding transcription factor activity, RNA polymerase II-specific"/>
    <property type="evidence" value="ECO:0007669"/>
    <property type="project" value="TreeGrafter"/>
</dbReference>
<dbReference type="SMART" id="SM00355">
    <property type="entry name" value="ZnF_C2H2"/>
    <property type="match status" value="4"/>
</dbReference>
<keyword evidence="4 7" id="KW-0863">Zinc-finger</keyword>
<dbReference type="PANTHER" id="PTHR23226">
    <property type="entry name" value="ZINC FINGER AND SCAN DOMAIN-CONTAINING"/>
    <property type="match status" value="1"/>
</dbReference>
<dbReference type="PROSITE" id="PS00028">
    <property type="entry name" value="ZINC_FINGER_C2H2_1"/>
    <property type="match status" value="3"/>
</dbReference>
<keyword evidence="3" id="KW-0677">Repeat</keyword>
<keyword evidence="6" id="KW-0539">Nucleus</keyword>
<dbReference type="Proteomes" id="UP000472271">
    <property type="component" value="Chromosome 15"/>
</dbReference>
<evidence type="ECO:0000256" key="8">
    <source>
        <dbReference type="SAM" id="MobiDB-lite"/>
    </source>
</evidence>
<evidence type="ECO:0000256" key="2">
    <source>
        <dbReference type="ARBA" id="ARBA00022723"/>
    </source>
</evidence>
<feature type="domain" description="C2H2-type" evidence="9">
    <location>
        <begin position="271"/>
        <end position="298"/>
    </location>
</feature>
<proteinExistence type="predicted"/>
<evidence type="ECO:0000313" key="11">
    <source>
        <dbReference type="Proteomes" id="UP000472271"/>
    </source>
</evidence>
<dbReference type="Gene3D" id="3.30.160.60">
    <property type="entry name" value="Classic Zinc Finger"/>
    <property type="match status" value="3"/>
</dbReference>
<reference evidence="10" key="1">
    <citation type="submission" date="2019-06" db="EMBL/GenBank/DDBJ databases">
        <authorList>
            <consortium name="Wellcome Sanger Institute Data Sharing"/>
        </authorList>
    </citation>
    <scope>NUCLEOTIDE SEQUENCE [LARGE SCALE GENOMIC DNA]</scope>
</reference>
<keyword evidence="5" id="KW-0862">Zinc</keyword>
<feature type="domain" description="C2H2-type" evidence="9">
    <location>
        <begin position="212"/>
        <end position="239"/>
    </location>
</feature>
<feature type="domain" description="C2H2-type" evidence="9">
    <location>
        <begin position="184"/>
        <end position="211"/>
    </location>
</feature>
<evidence type="ECO:0000256" key="7">
    <source>
        <dbReference type="PROSITE-ProRule" id="PRU00042"/>
    </source>
</evidence>
<dbReference type="PANTHER" id="PTHR23226:SF416">
    <property type="entry name" value="FI01424P"/>
    <property type="match status" value="1"/>
</dbReference>
<organism evidence="10 11">
    <name type="scientific">Sphaeramia orbicularis</name>
    <name type="common">orbiculate cardinalfish</name>
    <dbReference type="NCBI Taxonomy" id="375764"/>
    <lineage>
        <taxon>Eukaryota</taxon>
        <taxon>Metazoa</taxon>
        <taxon>Chordata</taxon>
        <taxon>Craniata</taxon>
        <taxon>Vertebrata</taxon>
        <taxon>Euteleostomi</taxon>
        <taxon>Actinopterygii</taxon>
        <taxon>Neopterygii</taxon>
        <taxon>Teleostei</taxon>
        <taxon>Neoteleostei</taxon>
        <taxon>Acanthomorphata</taxon>
        <taxon>Gobiaria</taxon>
        <taxon>Kurtiformes</taxon>
        <taxon>Apogonoidei</taxon>
        <taxon>Apogonidae</taxon>
        <taxon>Apogoninae</taxon>
        <taxon>Sphaeramia</taxon>
    </lineage>
</organism>
<keyword evidence="11" id="KW-1185">Reference proteome</keyword>
<reference evidence="10" key="3">
    <citation type="submission" date="2025-09" db="UniProtKB">
        <authorList>
            <consortium name="Ensembl"/>
        </authorList>
    </citation>
    <scope>IDENTIFICATION</scope>
</reference>
<keyword evidence="2" id="KW-0479">Metal-binding</keyword>
<dbReference type="FunFam" id="3.30.160.60:FF:000065">
    <property type="entry name" value="B-cell CLL/lymphoma 6, member B"/>
    <property type="match status" value="1"/>
</dbReference>
<protein>
    <recommendedName>
        <fullName evidence="9">C2H2-type domain-containing protein</fullName>
    </recommendedName>
</protein>
<evidence type="ECO:0000256" key="1">
    <source>
        <dbReference type="ARBA" id="ARBA00004123"/>
    </source>
</evidence>
<dbReference type="GO" id="GO:0005634">
    <property type="term" value="C:nucleus"/>
    <property type="evidence" value="ECO:0007669"/>
    <property type="project" value="UniProtKB-SubCell"/>
</dbReference>
<dbReference type="PROSITE" id="PS50157">
    <property type="entry name" value="ZINC_FINGER_C2H2_2"/>
    <property type="match status" value="3"/>
</dbReference>
<dbReference type="AlphaFoldDB" id="A0A673C3B4"/>
<dbReference type="InterPro" id="IPR013087">
    <property type="entry name" value="Znf_C2H2_type"/>
</dbReference>
<dbReference type="Ensembl" id="ENSSORT00005049667.1">
    <property type="protein sequence ID" value="ENSSORP00005048475.1"/>
    <property type="gene ID" value="ENSSORG00005022102.1"/>
</dbReference>
<evidence type="ECO:0000256" key="4">
    <source>
        <dbReference type="ARBA" id="ARBA00022771"/>
    </source>
</evidence>
<evidence type="ECO:0000256" key="3">
    <source>
        <dbReference type="ARBA" id="ARBA00022737"/>
    </source>
</evidence>
<evidence type="ECO:0000256" key="6">
    <source>
        <dbReference type="ARBA" id="ARBA00023242"/>
    </source>
</evidence>
<accession>A0A673C3B4</accession>
<dbReference type="GO" id="GO:0008270">
    <property type="term" value="F:zinc ion binding"/>
    <property type="evidence" value="ECO:0007669"/>
    <property type="project" value="UniProtKB-KW"/>
</dbReference>
<sequence length="312" mass="36444">MSDTPVLRQMVNERLAAAAEEIFGLIERTVREYQDEIYRSRVEIIALKRQIEQKSEENVLRTDVQGRNDTHNHEQVKEEQEVLCISRDVEAGTFEDYQIPLTESDLTSQTFNAITVTHKDHDNKSDSGHSGSSFSGPSYSIFPSRKKRKAQKDQNKICQICFRRCWSNAGLQRHMEVHMKEKIFKCTECDKVFEDRHQLLLHVGVHKGEKPFSCDVCGQKFSKNSMRIDHMKEHKRQKTHFCKKCGKSFFTSHHLRSCKGQKEAEAQQKSFCCMTCGRKFYTDSDLKLHMEIHESWKRHLSEKQQENQAQGL</sequence>
<reference evidence="10" key="2">
    <citation type="submission" date="2025-08" db="UniProtKB">
        <authorList>
            <consortium name="Ensembl"/>
        </authorList>
    </citation>
    <scope>IDENTIFICATION</scope>
</reference>
<comment type="subcellular location">
    <subcellularLocation>
        <location evidence="1">Nucleus</location>
    </subcellularLocation>
</comment>
<dbReference type="InterPro" id="IPR036236">
    <property type="entry name" value="Znf_C2H2_sf"/>
</dbReference>
<dbReference type="Pfam" id="PF00096">
    <property type="entry name" value="zf-C2H2"/>
    <property type="match status" value="2"/>
</dbReference>
<name>A0A673C3B4_9TELE</name>
<feature type="compositionally biased region" description="Low complexity" evidence="8">
    <location>
        <begin position="128"/>
        <end position="143"/>
    </location>
</feature>
<dbReference type="SUPFAM" id="SSF57667">
    <property type="entry name" value="beta-beta-alpha zinc fingers"/>
    <property type="match status" value="3"/>
</dbReference>
<evidence type="ECO:0000313" key="10">
    <source>
        <dbReference type="Ensembl" id="ENSSORP00005048475.1"/>
    </source>
</evidence>
<dbReference type="InParanoid" id="A0A673C3B4"/>
<evidence type="ECO:0000256" key="5">
    <source>
        <dbReference type="ARBA" id="ARBA00022833"/>
    </source>
</evidence>